<comment type="caution">
    <text evidence="16">The sequence shown here is derived from an EMBL/GenBank/DDBJ whole genome shotgun (WGS) entry which is preliminary data.</text>
</comment>
<dbReference type="AlphaFoldDB" id="A0A841RDC1"/>
<dbReference type="PROSITE" id="PS01136">
    <property type="entry name" value="UPF0034"/>
    <property type="match status" value="1"/>
</dbReference>
<evidence type="ECO:0000256" key="5">
    <source>
        <dbReference type="ARBA" id="ARBA00022643"/>
    </source>
</evidence>
<feature type="domain" description="DUS-like FMN-binding" evidence="15">
    <location>
        <begin position="24"/>
        <end position="323"/>
    </location>
</feature>
<evidence type="ECO:0000313" key="17">
    <source>
        <dbReference type="Proteomes" id="UP000587760"/>
    </source>
</evidence>
<feature type="binding site" evidence="14">
    <location>
        <position position="80"/>
    </location>
    <ligand>
        <name>FMN</name>
        <dbReference type="ChEBI" id="CHEBI:58210"/>
    </ligand>
</feature>
<evidence type="ECO:0000256" key="1">
    <source>
        <dbReference type="ARBA" id="ARBA00001917"/>
    </source>
</evidence>
<evidence type="ECO:0000256" key="9">
    <source>
        <dbReference type="ARBA" id="ARBA00023002"/>
    </source>
</evidence>
<keyword evidence="6 12" id="KW-0819">tRNA processing</keyword>
<dbReference type="GO" id="GO:0000049">
    <property type="term" value="F:tRNA binding"/>
    <property type="evidence" value="ECO:0007669"/>
    <property type="project" value="UniProtKB-KW"/>
</dbReference>
<evidence type="ECO:0000256" key="12">
    <source>
        <dbReference type="PIRNR" id="PIRNR006621"/>
    </source>
</evidence>
<sequence length="331" mass="36456">MENRKNLYKPVKIGKLEVPGNLFLAPLAGYTDRAFRRISREMGADFTYTEMISSEAVVRGNDKTLDLAEKAPNEEIYGIQIFSGSAESAAGSLEKLLPFNPSVIDLNCGCPVPKIIKSGAGSALMQNPEKIREIVRALTSLTDIPVTVKIRSGWTSDTINYLQAAEMALEGGASLISIHPRTRAQAYSGKSDWSCIKKLKEEFDVPVIGSGDLYSGEDARRMLEETGCDAVMFARGAIGNPFVFAESKAVLTGESRTAPTEEERVEAAFRHFDYAVAYIGEERAVKEMRKHLCAYTKGIQGGSAFRNRIVHGTSVREYKEMFDEFLGSLRL</sequence>
<dbReference type="Gene3D" id="1.10.1200.80">
    <property type="entry name" value="Putative flavin oxidoreducatase, domain 2"/>
    <property type="match status" value="1"/>
</dbReference>
<dbReference type="Proteomes" id="UP000587760">
    <property type="component" value="Unassembled WGS sequence"/>
</dbReference>
<dbReference type="PANTHER" id="PTHR45846:SF1">
    <property type="entry name" value="TRNA-DIHYDROURIDINE(47) SYNTHASE [NAD(P)(+)]-LIKE"/>
    <property type="match status" value="1"/>
</dbReference>
<organism evidence="16 17">
    <name type="scientific">Spirochaeta isovalerica</name>
    <dbReference type="NCBI Taxonomy" id="150"/>
    <lineage>
        <taxon>Bacteria</taxon>
        <taxon>Pseudomonadati</taxon>
        <taxon>Spirochaetota</taxon>
        <taxon>Spirochaetia</taxon>
        <taxon>Spirochaetales</taxon>
        <taxon>Spirochaetaceae</taxon>
        <taxon>Spirochaeta</taxon>
    </lineage>
</organism>
<name>A0A841RDC1_9SPIO</name>
<dbReference type="InterPro" id="IPR018517">
    <property type="entry name" value="tRNA_hU_synthase_CS"/>
</dbReference>
<keyword evidence="5 12" id="KW-0288">FMN</keyword>
<evidence type="ECO:0000313" key="16">
    <source>
        <dbReference type="EMBL" id="MBB6480849.1"/>
    </source>
</evidence>
<evidence type="ECO:0000256" key="2">
    <source>
        <dbReference type="ARBA" id="ARBA00002790"/>
    </source>
</evidence>
<keyword evidence="7" id="KW-0521">NADP</keyword>
<keyword evidence="17" id="KW-1185">Reference proteome</keyword>
<evidence type="ECO:0000256" key="7">
    <source>
        <dbReference type="ARBA" id="ARBA00022857"/>
    </source>
</evidence>
<dbReference type="InterPro" id="IPR013785">
    <property type="entry name" value="Aldolase_TIM"/>
</dbReference>
<proteinExistence type="inferred from homology"/>
<feature type="active site" description="Proton donor" evidence="13">
    <location>
        <position position="110"/>
    </location>
</feature>
<keyword evidence="14" id="KW-0547">Nucleotide-binding</keyword>
<evidence type="ECO:0000256" key="11">
    <source>
        <dbReference type="ARBA" id="ARBA00048802"/>
    </source>
</evidence>
<dbReference type="CDD" id="cd02801">
    <property type="entry name" value="DUS_like_FMN"/>
    <property type="match status" value="1"/>
</dbReference>
<feature type="binding site" evidence="14">
    <location>
        <position position="149"/>
    </location>
    <ligand>
        <name>FMN</name>
        <dbReference type="ChEBI" id="CHEBI:58210"/>
    </ligand>
</feature>
<comment type="similarity">
    <text evidence="12">Belongs to the dus family.</text>
</comment>
<dbReference type="Pfam" id="PF01207">
    <property type="entry name" value="Dus"/>
    <property type="match status" value="1"/>
</dbReference>
<comment type="function">
    <text evidence="2 12">Catalyzes the synthesis of 5,6-dihydrouridine (D), a modified base found in the D-loop of most tRNAs, via the reduction of the C5-C6 double bond in target uridines.</text>
</comment>
<dbReference type="PIRSF" id="PIRSF006621">
    <property type="entry name" value="Dus"/>
    <property type="match status" value="1"/>
</dbReference>
<gene>
    <name evidence="16" type="ORF">HNR50_002522</name>
</gene>
<dbReference type="Gene3D" id="3.20.20.70">
    <property type="entry name" value="Aldolase class I"/>
    <property type="match status" value="1"/>
</dbReference>
<keyword evidence="3" id="KW-0820">tRNA-binding</keyword>
<reference evidence="16 17" key="1">
    <citation type="submission" date="2020-08" db="EMBL/GenBank/DDBJ databases">
        <title>Genomic Encyclopedia of Type Strains, Phase IV (KMG-IV): sequencing the most valuable type-strain genomes for metagenomic binning, comparative biology and taxonomic classification.</title>
        <authorList>
            <person name="Goeker M."/>
        </authorList>
    </citation>
    <scope>NUCLEOTIDE SEQUENCE [LARGE SCALE GENOMIC DNA]</scope>
    <source>
        <strain evidence="16 17">DSM 2461</strain>
    </source>
</reference>
<evidence type="ECO:0000256" key="6">
    <source>
        <dbReference type="ARBA" id="ARBA00022694"/>
    </source>
</evidence>
<evidence type="ECO:0000256" key="10">
    <source>
        <dbReference type="ARBA" id="ARBA00048205"/>
    </source>
</evidence>
<dbReference type="InterPro" id="IPR024036">
    <property type="entry name" value="tRNA-dHydroUridine_Synthase_C"/>
</dbReference>
<dbReference type="EMBL" id="JACHGJ010000004">
    <property type="protein sequence ID" value="MBB6480849.1"/>
    <property type="molecule type" value="Genomic_DNA"/>
</dbReference>
<dbReference type="SUPFAM" id="SSF51395">
    <property type="entry name" value="FMN-linked oxidoreductases"/>
    <property type="match status" value="1"/>
</dbReference>
<keyword evidence="4 12" id="KW-0285">Flavoprotein</keyword>
<dbReference type="GO" id="GO:0050660">
    <property type="term" value="F:flavin adenine dinucleotide binding"/>
    <property type="evidence" value="ECO:0007669"/>
    <property type="project" value="InterPro"/>
</dbReference>
<dbReference type="EC" id="1.3.1.-" evidence="12"/>
<dbReference type="InterPro" id="IPR001269">
    <property type="entry name" value="DUS_fam"/>
</dbReference>
<accession>A0A841RDC1</accession>
<dbReference type="PANTHER" id="PTHR45846">
    <property type="entry name" value="TRNA-DIHYDROURIDINE(47) SYNTHASE [NAD(P)(+)]-LIKE"/>
    <property type="match status" value="1"/>
</dbReference>
<evidence type="ECO:0000256" key="8">
    <source>
        <dbReference type="ARBA" id="ARBA00022884"/>
    </source>
</evidence>
<dbReference type="InterPro" id="IPR004652">
    <property type="entry name" value="DusB-like"/>
</dbReference>
<dbReference type="NCBIfam" id="TIGR00737">
    <property type="entry name" value="nifR3_yhdG"/>
    <property type="match status" value="1"/>
</dbReference>
<comment type="cofactor">
    <cofactor evidence="1 12 14">
        <name>FMN</name>
        <dbReference type="ChEBI" id="CHEBI:58210"/>
    </cofactor>
</comment>
<protein>
    <recommendedName>
        <fullName evidence="12">tRNA-dihydrouridine synthase</fullName>
        <ecNumber evidence="12">1.3.1.-</ecNumber>
    </recommendedName>
</protein>
<keyword evidence="9 12" id="KW-0560">Oxidoreductase</keyword>
<dbReference type="RefSeq" id="WP_184747105.1">
    <property type="nucleotide sequence ID" value="NZ_JACHGJ010000004.1"/>
</dbReference>
<evidence type="ECO:0000256" key="4">
    <source>
        <dbReference type="ARBA" id="ARBA00022630"/>
    </source>
</evidence>
<dbReference type="GO" id="GO:0017150">
    <property type="term" value="F:tRNA dihydrouridine synthase activity"/>
    <property type="evidence" value="ECO:0007669"/>
    <property type="project" value="InterPro"/>
</dbReference>
<evidence type="ECO:0000256" key="3">
    <source>
        <dbReference type="ARBA" id="ARBA00022555"/>
    </source>
</evidence>
<evidence type="ECO:0000259" key="15">
    <source>
        <dbReference type="Pfam" id="PF01207"/>
    </source>
</evidence>
<feature type="binding site" evidence="14">
    <location>
        <position position="179"/>
    </location>
    <ligand>
        <name>FMN</name>
        <dbReference type="ChEBI" id="CHEBI:58210"/>
    </ligand>
</feature>
<feature type="binding site" evidence="14">
    <location>
        <begin position="234"/>
        <end position="235"/>
    </location>
    <ligand>
        <name>FMN</name>
        <dbReference type="ChEBI" id="CHEBI:58210"/>
    </ligand>
</feature>
<comment type="catalytic activity">
    <reaction evidence="11">
        <text>a 5,6-dihydrouridine in tRNA + NAD(+) = a uridine in tRNA + NADH + H(+)</text>
        <dbReference type="Rhea" id="RHEA:54452"/>
        <dbReference type="Rhea" id="RHEA-COMP:13339"/>
        <dbReference type="Rhea" id="RHEA-COMP:13887"/>
        <dbReference type="ChEBI" id="CHEBI:15378"/>
        <dbReference type="ChEBI" id="CHEBI:57540"/>
        <dbReference type="ChEBI" id="CHEBI:57945"/>
        <dbReference type="ChEBI" id="CHEBI:65315"/>
        <dbReference type="ChEBI" id="CHEBI:74443"/>
    </reaction>
</comment>
<evidence type="ECO:0000256" key="14">
    <source>
        <dbReference type="PIRSR" id="PIRSR006621-2"/>
    </source>
</evidence>
<evidence type="ECO:0000256" key="13">
    <source>
        <dbReference type="PIRSR" id="PIRSR006621-1"/>
    </source>
</evidence>
<comment type="catalytic activity">
    <reaction evidence="10">
        <text>a 5,6-dihydrouridine in tRNA + NADP(+) = a uridine in tRNA + NADPH + H(+)</text>
        <dbReference type="Rhea" id="RHEA:23624"/>
        <dbReference type="Rhea" id="RHEA-COMP:13339"/>
        <dbReference type="Rhea" id="RHEA-COMP:13887"/>
        <dbReference type="ChEBI" id="CHEBI:15378"/>
        <dbReference type="ChEBI" id="CHEBI:57783"/>
        <dbReference type="ChEBI" id="CHEBI:58349"/>
        <dbReference type="ChEBI" id="CHEBI:65315"/>
        <dbReference type="ChEBI" id="CHEBI:74443"/>
    </reaction>
</comment>
<dbReference type="InterPro" id="IPR035587">
    <property type="entry name" value="DUS-like_FMN-bd"/>
</dbReference>
<keyword evidence="8" id="KW-0694">RNA-binding</keyword>